<feature type="region of interest" description="Disordered" evidence="1">
    <location>
        <begin position="1"/>
        <end position="20"/>
    </location>
</feature>
<evidence type="ECO:0000256" key="1">
    <source>
        <dbReference type="SAM" id="MobiDB-lite"/>
    </source>
</evidence>
<dbReference type="Proteomes" id="UP001157006">
    <property type="component" value="Chromosome 2"/>
</dbReference>
<gene>
    <name evidence="2" type="ORF">VFH_II162160</name>
</gene>
<evidence type="ECO:0000313" key="2">
    <source>
        <dbReference type="EMBL" id="CAI8599169.1"/>
    </source>
</evidence>
<evidence type="ECO:0000313" key="3">
    <source>
        <dbReference type="Proteomes" id="UP001157006"/>
    </source>
</evidence>
<organism evidence="2 3">
    <name type="scientific">Vicia faba</name>
    <name type="common">Broad bean</name>
    <name type="synonym">Faba vulgaris</name>
    <dbReference type="NCBI Taxonomy" id="3906"/>
    <lineage>
        <taxon>Eukaryota</taxon>
        <taxon>Viridiplantae</taxon>
        <taxon>Streptophyta</taxon>
        <taxon>Embryophyta</taxon>
        <taxon>Tracheophyta</taxon>
        <taxon>Spermatophyta</taxon>
        <taxon>Magnoliopsida</taxon>
        <taxon>eudicotyledons</taxon>
        <taxon>Gunneridae</taxon>
        <taxon>Pentapetalae</taxon>
        <taxon>rosids</taxon>
        <taxon>fabids</taxon>
        <taxon>Fabales</taxon>
        <taxon>Fabaceae</taxon>
        <taxon>Papilionoideae</taxon>
        <taxon>50 kb inversion clade</taxon>
        <taxon>NPAAA clade</taxon>
        <taxon>Hologalegina</taxon>
        <taxon>IRL clade</taxon>
        <taxon>Fabeae</taxon>
        <taxon>Vicia</taxon>
    </lineage>
</organism>
<accession>A0AAV0ZQF8</accession>
<dbReference type="AlphaFoldDB" id="A0AAV0ZQF8"/>
<sequence length="138" mass="15302">MQNPVEESTNGDETPTYVATTTGDSGERLGLLLKFFGLWIKMMMKVEESEAVEYRSSVITAKVSYRKMNLSLRFRKFVITMDGEDYIWIEVVSLSKLNSTSVILELGGLVESEFEALVACNMVAVGNQASISKSGQNN</sequence>
<dbReference type="EMBL" id="OX451737">
    <property type="protein sequence ID" value="CAI8599169.1"/>
    <property type="molecule type" value="Genomic_DNA"/>
</dbReference>
<proteinExistence type="predicted"/>
<keyword evidence="3" id="KW-1185">Reference proteome</keyword>
<protein>
    <submittedName>
        <fullName evidence="2">Uncharacterized protein</fullName>
    </submittedName>
</protein>
<reference evidence="2 3" key="1">
    <citation type="submission" date="2023-01" db="EMBL/GenBank/DDBJ databases">
        <authorList>
            <person name="Kreplak J."/>
        </authorList>
    </citation>
    <scope>NUCLEOTIDE SEQUENCE [LARGE SCALE GENOMIC DNA]</scope>
</reference>
<name>A0AAV0ZQF8_VICFA</name>